<dbReference type="InterPro" id="IPR028889">
    <property type="entry name" value="USP"/>
</dbReference>
<comment type="caution">
    <text evidence="10">The sequence shown here is derived from an EMBL/GenBank/DDBJ whole genome shotgun (WGS) entry which is preliminary data.</text>
</comment>
<feature type="region of interest" description="Disordered" evidence="8">
    <location>
        <begin position="1"/>
        <end position="217"/>
    </location>
</feature>
<dbReference type="PANTHER" id="PTHR21646">
    <property type="entry name" value="UBIQUITIN CARBOXYL-TERMINAL HYDROLASE"/>
    <property type="match status" value="1"/>
</dbReference>
<dbReference type="PROSITE" id="PS00972">
    <property type="entry name" value="USP_1"/>
    <property type="match status" value="1"/>
</dbReference>
<dbReference type="InterPro" id="IPR050185">
    <property type="entry name" value="Ub_carboxyl-term_hydrolase"/>
</dbReference>
<feature type="compositionally biased region" description="Basic residues" evidence="8">
    <location>
        <begin position="826"/>
        <end position="846"/>
    </location>
</feature>
<dbReference type="GO" id="GO:0016579">
    <property type="term" value="P:protein deubiquitination"/>
    <property type="evidence" value="ECO:0007669"/>
    <property type="project" value="InterPro"/>
</dbReference>
<dbReference type="EMBL" id="JAUJFL010000004">
    <property type="protein sequence ID" value="KAK2604848.1"/>
    <property type="molecule type" value="Genomic_DNA"/>
</dbReference>
<dbReference type="GO" id="GO:0004843">
    <property type="term" value="F:cysteine-type deubiquitinase activity"/>
    <property type="evidence" value="ECO:0007669"/>
    <property type="project" value="UniProtKB-EC"/>
</dbReference>
<keyword evidence="7" id="KW-0788">Thiol protease</keyword>
<feature type="compositionally biased region" description="Polar residues" evidence="8">
    <location>
        <begin position="163"/>
        <end position="178"/>
    </location>
</feature>
<dbReference type="PROSITE" id="PS00973">
    <property type="entry name" value="USP_2"/>
    <property type="match status" value="1"/>
</dbReference>
<dbReference type="InterPro" id="IPR018200">
    <property type="entry name" value="USP_CS"/>
</dbReference>
<feature type="compositionally biased region" description="Low complexity" evidence="8">
    <location>
        <begin position="736"/>
        <end position="747"/>
    </location>
</feature>
<feature type="domain" description="USP" evidence="9">
    <location>
        <begin position="223"/>
        <end position="1095"/>
    </location>
</feature>
<evidence type="ECO:0000256" key="1">
    <source>
        <dbReference type="ARBA" id="ARBA00000707"/>
    </source>
</evidence>
<organism evidence="10 11">
    <name type="scientific">Phomopsis amygdali</name>
    <name type="common">Fusicoccum amygdali</name>
    <dbReference type="NCBI Taxonomy" id="1214568"/>
    <lineage>
        <taxon>Eukaryota</taxon>
        <taxon>Fungi</taxon>
        <taxon>Dikarya</taxon>
        <taxon>Ascomycota</taxon>
        <taxon>Pezizomycotina</taxon>
        <taxon>Sordariomycetes</taxon>
        <taxon>Sordariomycetidae</taxon>
        <taxon>Diaporthales</taxon>
        <taxon>Diaporthaceae</taxon>
        <taxon>Diaporthe</taxon>
    </lineage>
</organism>
<dbReference type="Pfam" id="PF00443">
    <property type="entry name" value="UCH"/>
    <property type="match status" value="1"/>
</dbReference>
<evidence type="ECO:0000256" key="4">
    <source>
        <dbReference type="ARBA" id="ARBA00022670"/>
    </source>
</evidence>
<evidence type="ECO:0000256" key="3">
    <source>
        <dbReference type="ARBA" id="ARBA00012759"/>
    </source>
</evidence>
<dbReference type="GO" id="GO:0006508">
    <property type="term" value="P:proteolysis"/>
    <property type="evidence" value="ECO:0007669"/>
    <property type="project" value="UniProtKB-KW"/>
</dbReference>
<evidence type="ECO:0000259" key="9">
    <source>
        <dbReference type="PROSITE" id="PS50235"/>
    </source>
</evidence>
<sequence length="1134" mass="125766">MSRPEDLPRSASPLKRRAPSLPPDDSPAPNADALEDVDMLSVPATSDDVSMGDGEPVQATDYGAQEVDGDKPKMEAQPSPGIEDNDSDIPGLLNGLEADGASVEETQVGSEPDEDAAVVGSPLPDGAQGDHGHPSADRKVQGHKAFSANSEEAADSDAKTVDTAATSASVGPLSQTPSPADGSLESAINKKVKGNRSGRNSPAPLSLGTRGRRGQSDRVMGQTGLTNLGNTCYMNSALQCIRSVEELTKYFLADEHDEEMNFDNPLGHNGAIARVYGFLLKQIYKEPPPASVAPRQFKDTVGQCAPQFSGWGQQDTQEFLGFLLDGLQEDLNRIKKKPYIPKPDSTDEMVNDKAAIRELAAQVWDIHKQRDDSIISDLFTGLYKSTLVCPECAKVSITFDPFTNLTLPLPIQNVWVRKVKFFPLNDVPVFLNVEVDKTATIKMLKDFISVRVGVPSERMIGAEEYRDRFFKIYEDDQQASAEITREDLPAFFEVESQPTNTKCKTKKKPKYSYSSYDKEDIPHWDDPSATRMVVPVLHRFNPRSNKESRIQSAKNSENISPPHFIMLTPEEAQDEDIIRRKILEKVATFTTWPTLSCLHHEETTDSADSDQLLVTTSDLDSSGDGTVTAQSVEGEDDLVDVSMQDTIQGDIASQQEAERSSSILKKFNSRRPEWIKPDVYLDGQLQNLFDMSYFTEDTIIPTGWHAIGTNSERLFPRLDTRKPRPSTPSQSDEDMPSPSGSGTASEESGAEESGDVPEHGATTRMVDEPSEEESDSSLPDLKACLQPTWKFPSTGTVPNDEQDINKTPDLPLRPQKDAKLRGGKSGGKKKVKGHKTYSKKGTKRWKQQQQQQQQAARQSFKRSNYLDEDPEWGSKVDGGPLVRLGEGIVVDWDPAAWDIVFGGQEAGDNAGTTPSGSSTFLNLDILKDPQLEAKSQARKTRANRGISLDDCLKEFEKDEVLSEDDKWYCPRCKEHRRAAKKFDLWKTPDILIVHLKRFSSSGHRRDKIDVTVDFPIEGLDITQRVLEKEDGKQEVYDLIAIDDHMGGLGGGHYTAFAKNFVDNEWYKFDDSYASRVKNPETMITSHAYLLFYRRRSDRALGGTKFESILRRFETGDEDDDDDDAAINSQGSESR</sequence>
<dbReference type="EC" id="3.4.19.12" evidence="3"/>
<feature type="compositionally biased region" description="Acidic residues" evidence="8">
    <location>
        <begin position="1115"/>
        <end position="1124"/>
    </location>
</feature>
<gene>
    <name evidence="10" type="ORF">N8I77_007746</name>
</gene>
<dbReference type="InterPro" id="IPR001394">
    <property type="entry name" value="Peptidase_C19_UCH"/>
</dbReference>
<feature type="region of interest" description="Disordered" evidence="8">
    <location>
        <begin position="715"/>
        <end position="878"/>
    </location>
</feature>
<evidence type="ECO:0000313" key="10">
    <source>
        <dbReference type="EMBL" id="KAK2604848.1"/>
    </source>
</evidence>
<feature type="compositionally biased region" description="Basic and acidic residues" evidence="8">
    <location>
        <begin position="128"/>
        <end position="140"/>
    </location>
</feature>
<keyword evidence="11" id="KW-1185">Reference proteome</keyword>
<evidence type="ECO:0000256" key="2">
    <source>
        <dbReference type="ARBA" id="ARBA00009085"/>
    </source>
</evidence>
<evidence type="ECO:0000256" key="7">
    <source>
        <dbReference type="ARBA" id="ARBA00022807"/>
    </source>
</evidence>
<dbReference type="InterPro" id="IPR038765">
    <property type="entry name" value="Papain-like_cys_pep_sf"/>
</dbReference>
<reference evidence="10" key="1">
    <citation type="submission" date="2023-06" db="EMBL/GenBank/DDBJ databases">
        <authorList>
            <person name="Noh H."/>
        </authorList>
    </citation>
    <scope>NUCLEOTIDE SEQUENCE</scope>
    <source>
        <strain evidence="10">DUCC20226</strain>
    </source>
</reference>
<keyword evidence="4" id="KW-0645">Protease</keyword>
<dbReference type="Gene3D" id="3.90.70.10">
    <property type="entry name" value="Cysteine proteinases"/>
    <property type="match status" value="2"/>
</dbReference>
<dbReference type="Proteomes" id="UP001265746">
    <property type="component" value="Unassembled WGS sequence"/>
</dbReference>
<dbReference type="AlphaFoldDB" id="A0AAD9SDI1"/>
<name>A0AAD9SDI1_PHOAM</name>
<comment type="catalytic activity">
    <reaction evidence="1">
        <text>Thiol-dependent hydrolysis of ester, thioester, amide, peptide and isopeptide bonds formed by the C-terminal Gly of ubiquitin (a 76-residue protein attached to proteins as an intracellular targeting signal).</text>
        <dbReference type="EC" id="3.4.19.12"/>
    </reaction>
</comment>
<dbReference type="SUPFAM" id="SSF54001">
    <property type="entry name" value="Cysteine proteinases"/>
    <property type="match status" value="1"/>
</dbReference>
<feature type="region of interest" description="Disordered" evidence="8">
    <location>
        <begin position="1112"/>
        <end position="1134"/>
    </location>
</feature>
<protein>
    <recommendedName>
        <fullName evidence="3">ubiquitinyl hydrolase 1</fullName>
        <ecNumber evidence="3">3.4.19.12</ecNumber>
    </recommendedName>
</protein>
<dbReference type="PANTHER" id="PTHR21646:SF24">
    <property type="entry name" value="UBIQUITIN CARBOXYL-TERMINAL HYDROLASE"/>
    <property type="match status" value="1"/>
</dbReference>
<keyword evidence="6" id="KW-0378">Hydrolase</keyword>
<dbReference type="PROSITE" id="PS50235">
    <property type="entry name" value="USP_3"/>
    <property type="match status" value="1"/>
</dbReference>
<evidence type="ECO:0000256" key="8">
    <source>
        <dbReference type="SAM" id="MobiDB-lite"/>
    </source>
</evidence>
<comment type="similarity">
    <text evidence="2">Belongs to the peptidase C19 family.</text>
</comment>
<evidence type="ECO:0000313" key="11">
    <source>
        <dbReference type="Proteomes" id="UP001265746"/>
    </source>
</evidence>
<dbReference type="CDD" id="cd02674">
    <property type="entry name" value="Peptidase_C19R"/>
    <property type="match status" value="1"/>
</dbReference>
<evidence type="ECO:0000256" key="5">
    <source>
        <dbReference type="ARBA" id="ARBA00022786"/>
    </source>
</evidence>
<evidence type="ECO:0000256" key="6">
    <source>
        <dbReference type="ARBA" id="ARBA00022801"/>
    </source>
</evidence>
<proteinExistence type="inferred from homology"/>
<dbReference type="EMBL" id="JAUJFL010000004">
    <property type="protein sequence ID" value="KAK2604849.1"/>
    <property type="molecule type" value="Genomic_DNA"/>
</dbReference>
<keyword evidence="5" id="KW-0833">Ubl conjugation pathway</keyword>
<accession>A0AAD9SDI1</accession>